<dbReference type="Proteomes" id="UP000663791">
    <property type="component" value="Unassembled WGS sequence"/>
</dbReference>
<dbReference type="Pfam" id="PF03023">
    <property type="entry name" value="MurJ"/>
    <property type="match status" value="1"/>
</dbReference>
<comment type="caution">
    <text evidence="10">The sequence shown here is derived from an EMBL/GenBank/DDBJ whole genome shotgun (WGS) entry which is preliminary data.</text>
</comment>
<dbReference type="GO" id="GO:0034204">
    <property type="term" value="P:lipid translocation"/>
    <property type="evidence" value="ECO:0007669"/>
    <property type="project" value="TreeGrafter"/>
</dbReference>
<keyword evidence="2" id="KW-1003">Cell membrane</keyword>
<dbReference type="PANTHER" id="PTHR47019">
    <property type="entry name" value="LIPID II FLIPPASE MURJ"/>
    <property type="match status" value="1"/>
</dbReference>
<dbReference type="AlphaFoldDB" id="A0A938Y867"/>
<feature type="transmembrane region" description="Helical" evidence="9">
    <location>
        <begin position="98"/>
        <end position="117"/>
    </location>
</feature>
<feature type="transmembrane region" description="Helical" evidence="9">
    <location>
        <begin position="554"/>
        <end position="576"/>
    </location>
</feature>
<feature type="transmembrane region" description="Helical" evidence="9">
    <location>
        <begin position="180"/>
        <end position="203"/>
    </location>
</feature>
<gene>
    <name evidence="10" type="primary">murJ</name>
    <name evidence="10" type="ORF">JK386_08560</name>
</gene>
<feature type="transmembrane region" description="Helical" evidence="9">
    <location>
        <begin position="377"/>
        <end position="397"/>
    </location>
</feature>
<keyword evidence="7 9" id="KW-0472">Membrane</keyword>
<dbReference type="CDD" id="cd13123">
    <property type="entry name" value="MATE_MurJ_like"/>
    <property type="match status" value="1"/>
</dbReference>
<keyword evidence="11" id="KW-1185">Reference proteome</keyword>
<evidence type="ECO:0000256" key="3">
    <source>
        <dbReference type="ARBA" id="ARBA00022692"/>
    </source>
</evidence>
<dbReference type="GO" id="GO:0009252">
    <property type="term" value="P:peptidoglycan biosynthetic process"/>
    <property type="evidence" value="ECO:0007669"/>
    <property type="project" value="UniProtKB-KW"/>
</dbReference>
<dbReference type="InterPro" id="IPR004268">
    <property type="entry name" value="MurJ"/>
</dbReference>
<sequence>MSRGKRRAQGPAPETAPDPTQDPGGDPVADQGGDPGTEVVDPAAGTEQRSILANTAVMAAGTVVSRLSGFVRNALLAAALGVSLHADIFTVANTLPNMLYILLAGGVFNAVLVPQLVRSMQNDPDGGAAYINRVMTLAGLFLAGVTVLLVVAAPWVMSLLLSSQYDEPALAEARCSAIDFARYCLPQVFFYGMFVLIGQVLNARGRFGPMMWAPIANNVISVGVLVAYLFVFGAATPAEQEGPFTPGQELLLGLGSTAGIAAQLLILVPYLRSAGVRYRPRFDFRGVGLGHTMRLGIWTVLFVIVNQIAYVVVVKLASGGTASSDAGTGITIYSSVMLVVMVPHSIITVSLATAILPRLSAAAAEDDPGRLGATLGSTLRTALAVVVPFAALLPAVAMPVSQVIWGHGATADRYDRFETSMILFGVGVVAFTVHYLVLRGFYALELTRLVFFVQCAIAATNIVLATVLVRSNDAAQTAPMLVLAYTGAYAVGSVISAAVLVRRLRRAGAPAADVREWVGFVARLLVAAAVVGGVGLLLELVVRDTLAELGTDSWWWSLVELGIVGTGAGGAFLAAASMLRLREVTSVLGLVQSRLRRR</sequence>
<evidence type="ECO:0000256" key="6">
    <source>
        <dbReference type="ARBA" id="ARBA00022989"/>
    </source>
</evidence>
<reference evidence="10" key="1">
    <citation type="submission" date="2021-01" db="EMBL/GenBank/DDBJ databases">
        <title>Novel species in genus Nocardioides.</title>
        <authorList>
            <person name="Zhang G."/>
        </authorList>
    </citation>
    <scope>NUCLEOTIDE SEQUENCE</scope>
    <source>
        <strain evidence="10">Zg-536</strain>
    </source>
</reference>
<keyword evidence="4" id="KW-0133">Cell shape</keyword>
<dbReference type="GO" id="GO:0015648">
    <property type="term" value="F:lipid-linked peptidoglycan transporter activity"/>
    <property type="evidence" value="ECO:0007669"/>
    <property type="project" value="TreeGrafter"/>
</dbReference>
<evidence type="ECO:0000313" key="11">
    <source>
        <dbReference type="Proteomes" id="UP000663791"/>
    </source>
</evidence>
<dbReference type="NCBIfam" id="TIGR01695">
    <property type="entry name" value="murJ_mviN"/>
    <property type="match status" value="1"/>
</dbReference>
<dbReference type="GO" id="GO:0008360">
    <property type="term" value="P:regulation of cell shape"/>
    <property type="evidence" value="ECO:0007669"/>
    <property type="project" value="UniProtKB-KW"/>
</dbReference>
<dbReference type="GO" id="GO:0005886">
    <property type="term" value="C:plasma membrane"/>
    <property type="evidence" value="ECO:0007669"/>
    <property type="project" value="UniProtKB-SubCell"/>
</dbReference>
<feature type="region of interest" description="Disordered" evidence="8">
    <location>
        <begin position="1"/>
        <end position="41"/>
    </location>
</feature>
<evidence type="ECO:0000256" key="9">
    <source>
        <dbReference type="SAM" id="Phobius"/>
    </source>
</evidence>
<evidence type="ECO:0000256" key="7">
    <source>
        <dbReference type="ARBA" id="ARBA00023136"/>
    </source>
</evidence>
<proteinExistence type="predicted"/>
<feature type="transmembrane region" description="Helical" evidence="9">
    <location>
        <begin position="292"/>
        <end position="312"/>
    </location>
</feature>
<evidence type="ECO:0000256" key="1">
    <source>
        <dbReference type="ARBA" id="ARBA00004651"/>
    </source>
</evidence>
<feature type="transmembrane region" description="Helical" evidence="9">
    <location>
        <begin position="417"/>
        <end position="437"/>
    </location>
</feature>
<feature type="transmembrane region" description="Helical" evidence="9">
    <location>
        <begin position="481"/>
        <end position="501"/>
    </location>
</feature>
<evidence type="ECO:0000256" key="8">
    <source>
        <dbReference type="SAM" id="MobiDB-lite"/>
    </source>
</evidence>
<evidence type="ECO:0000256" key="2">
    <source>
        <dbReference type="ARBA" id="ARBA00022475"/>
    </source>
</evidence>
<dbReference type="PANTHER" id="PTHR47019:SF1">
    <property type="entry name" value="LIPID II FLIPPASE MURJ"/>
    <property type="match status" value="1"/>
</dbReference>
<dbReference type="EMBL" id="JAERTX010000006">
    <property type="protein sequence ID" value="MBM9459953.1"/>
    <property type="molecule type" value="Genomic_DNA"/>
</dbReference>
<feature type="transmembrane region" description="Helical" evidence="9">
    <location>
        <begin position="521"/>
        <end position="542"/>
    </location>
</feature>
<keyword evidence="6 9" id="KW-1133">Transmembrane helix</keyword>
<feature type="transmembrane region" description="Helical" evidence="9">
    <location>
        <begin position="215"/>
        <end position="238"/>
    </location>
</feature>
<dbReference type="PRINTS" id="PR01806">
    <property type="entry name" value="VIRFACTRMVIN"/>
</dbReference>
<dbReference type="RefSeq" id="WP_205291251.1">
    <property type="nucleotide sequence ID" value="NZ_CP074406.1"/>
</dbReference>
<evidence type="ECO:0000256" key="5">
    <source>
        <dbReference type="ARBA" id="ARBA00022984"/>
    </source>
</evidence>
<dbReference type="InterPro" id="IPR051050">
    <property type="entry name" value="Lipid_II_flippase_MurJ/MviN"/>
</dbReference>
<feature type="transmembrane region" description="Helical" evidence="9">
    <location>
        <begin position="137"/>
        <end position="160"/>
    </location>
</feature>
<feature type="transmembrane region" description="Helical" evidence="9">
    <location>
        <begin position="449"/>
        <end position="469"/>
    </location>
</feature>
<protein>
    <submittedName>
        <fullName evidence="10">Murein biosynthesis integral membrane protein MurJ</fullName>
    </submittedName>
</protein>
<accession>A0A938Y867</accession>
<feature type="transmembrane region" description="Helical" evidence="9">
    <location>
        <begin position="332"/>
        <end position="356"/>
    </location>
</feature>
<organism evidence="10 11">
    <name type="scientific">Nocardioides faecalis</name>
    <dbReference type="NCBI Taxonomy" id="2803858"/>
    <lineage>
        <taxon>Bacteria</taxon>
        <taxon>Bacillati</taxon>
        <taxon>Actinomycetota</taxon>
        <taxon>Actinomycetes</taxon>
        <taxon>Propionibacteriales</taxon>
        <taxon>Nocardioidaceae</taxon>
        <taxon>Nocardioides</taxon>
    </lineage>
</organism>
<keyword evidence="5" id="KW-0573">Peptidoglycan synthesis</keyword>
<name>A0A938Y867_9ACTN</name>
<keyword evidence="3 9" id="KW-0812">Transmembrane</keyword>
<feature type="transmembrane region" description="Helical" evidence="9">
    <location>
        <begin position="74"/>
        <end position="92"/>
    </location>
</feature>
<evidence type="ECO:0000313" key="10">
    <source>
        <dbReference type="EMBL" id="MBM9459953.1"/>
    </source>
</evidence>
<comment type="subcellular location">
    <subcellularLocation>
        <location evidence="1">Cell membrane</location>
        <topology evidence="1">Multi-pass membrane protein</topology>
    </subcellularLocation>
</comment>
<feature type="transmembrane region" description="Helical" evidence="9">
    <location>
        <begin position="250"/>
        <end position="271"/>
    </location>
</feature>
<evidence type="ECO:0000256" key="4">
    <source>
        <dbReference type="ARBA" id="ARBA00022960"/>
    </source>
</evidence>